<comment type="similarity">
    <text evidence="1 4">Belongs to the universal ribosomal protein uS15 family.</text>
</comment>
<dbReference type="EMBL" id="LDAU01000154">
    <property type="protein sequence ID" value="KRX02548.1"/>
    <property type="molecule type" value="Genomic_DNA"/>
</dbReference>
<evidence type="ECO:0000256" key="1">
    <source>
        <dbReference type="ARBA" id="ARBA00008434"/>
    </source>
</evidence>
<dbReference type="GO" id="GO:0005840">
    <property type="term" value="C:ribosome"/>
    <property type="evidence" value="ECO:0007669"/>
    <property type="project" value="UniProtKB-KW"/>
</dbReference>
<dbReference type="Gene3D" id="1.10.287.10">
    <property type="entry name" value="S15/NS1, RNA-binding"/>
    <property type="match status" value="1"/>
</dbReference>
<dbReference type="PANTHER" id="PTHR23321:SF26">
    <property type="entry name" value="SMALL RIBOSOMAL SUBUNIT PROTEIN US15M"/>
    <property type="match status" value="1"/>
</dbReference>
<dbReference type="InterPro" id="IPR009068">
    <property type="entry name" value="uS15_NS1_RNA-bd_sf"/>
</dbReference>
<evidence type="ECO:0000313" key="5">
    <source>
        <dbReference type="EMBL" id="KRX02548.1"/>
    </source>
</evidence>
<keyword evidence="6" id="KW-1185">Reference proteome</keyword>
<keyword evidence="3 4" id="KW-0687">Ribonucleoprotein</keyword>
<dbReference type="InterPro" id="IPR005290">
    <property type="entry name" value="Ribosomal_uS15_bac-type"/>
</dbReference>
<dbReference type="OrthoDB" id="441444at2759"/>
<keyword evidence="2 4" id="KW-0689">Ribosomal protein</keyword>
<dbReference type="CDD" id="cd00353">
    <property type="entry name" value="Ribosomal_S15p_S13e"/>
    <property type="match status" value="1"/>
</dbReference>
<proteinExistence type="inferred from homology"/>
<gene>
    <name evidence="5" type="ORF">PPERSA_11888</name>
</gene>
<dbReference type="InterPro" id="IPR000589">
    <property type="entry name" value="Ribosomal_uS15"/>
</dbReference>
<dbReference type="OMA" id="KTANICS"/>
<evidence type="ECO:0000256" key="4">
    <source>
        <dbReference type="RuleBase" id="RU003919"/>
    </source>
</evidence>
<reference evidence="5 6" key="1">
    <citation type="journal article" date="2015" name="Sci. Rep.">
        <title>Genome of the facultative scuticociliatosis pathogen Pseudocohnilembus persalinus provides insight into its virulence through horizontal gene transfer.</title>
        <authorList>
            <person name="Xiong J."/>
            <person name="Wang G."/>
            <person name="Cheng J."/>
            <person name="Tian M."/>
            <person name="Pan X."/>
            <person name="Warren A."/>
            <person name="Jiang C."/>
            <person name="Yuan D."/>
            <person name="Miao W."/>
        </authorList>
    </citation>
    <scope>NUCLEOTIDE SEQUENCE [LARGE SCALE GENOMIC DNA]</scope>
    <source>
        <strain evidence="5">36N120E</strain>
    </source>
</reference>
<dbReference type="InParanoid" id="A0A0V0QK49"/>
<dbReference type="AlphaFoldDB" id="A0A0V0QK49"/>
<evidence type="ECO:0000256" key="3">
    <source>
        <dbReference type="ARBA" id="ARBA00023274"/>
    </source>
</evidence>
<accession>A0A0V0QK49</accession>
<dbReference type="GO" id="GO:0006412">
    <property type="term" value="P:translation"/>
    <property type="evidence" value="ECO:0007669"/>
    <property type="project" value="InterPro"/>
</dbReference>
<evidence type="ECO:0000256" key="2">
    <source>
        <dbReference type="ARBA" id="ARBA00022980"/>
    </source>
</evidence>
<dbReference type="PANTHER" id="PTHR23321">
    <property type="entry name" value="RIBOSOMAL PROTEIN S15, BACTERIAL AND ORGANELLAR"/>
    <property type="match status" value="1"/>
</dbReference>
<organism evidence="5 6">
    <name type="scientific">Pseudocohnilembus persalinus</name>
    <name type="common">Ciliate</name>
    <dbReference type="NCBI Taxonomy" id="266149"/>
    <lineage>
        <taxon>Eukaryota</taxon>
        <taxon>Sar</taxon>
        <taxon>Alveolata</taxon>
        <taxon>Ciliophora</taxon>
        <taxon>Intramacronucleata</taxon>
        <taxon>Oligohymenophorea</taxon>
        <taxon>Scuticociliatia</taxon>
        <taxon>Philasterida</taxon>
        <taxon>Pseudocohnilembidae</taxon>
        <taxon>Pseudocohnilembus</taxon>
    </lineage>
</organism>
<protein>
    <submittedName>
        <fullName evidence="5">S15/NS1, RNA-binding</fullName>
    </submittedName>
</protein>
<dbReference type="GO" id="GO:1990904">
    <property type="term" value="C:ribonucleoprotein complex"/>
    <property type="evidence" value="ECO:0007669"/>
    <property type="project" value="UniProtKB-KW"/>
</dbReference>
<dbReference type="GO" id="GO:0005737">
    <property type="term" value="C:cytoplasm"/>
    <property type="evidence" value="ECO:0007669"/>
    <property type="project" value="UniProtKB-ARBA"/>
</dbReference>
<sequence length="183" mass="21817">MKKSGRDFQGNRPQAEYFRKDLKKIEKRDQLLIKNNYKSGFTAEELQNSNEMVKKVFTLENSTPSEILQFKIKRAVQQFQRAPNDTASSAVQIAVMTEKIYHLIGHCEEYRKDVKAARSLNQLLDDRRKKLNYLRHSDYHMYRYVIGEYNIPENPPINHHYKQNYRLYRNKTANICSGKARRR</sequence>
<dbReference type="Pfam" id="PF00312">
    <property type="entry name" value="Ribosomal_S15"/>
    <property type="match status" value="1"/>
</dbReference>
<name>A0A0V0QK49_PSEPJ</name>
<dbReference type="Proteomes" id="UP000054937">
    <property type="component" value="Unassembled WGS sequence"/>
</dbReference>
<dbReference type="SUPFAM" id="SSF47060">
    <property type="entry name" value="S15/NS1 RNA-binding domain"/>
    <property type="match status" value="1"/>
</dbReference>
<dbReference type="GO" id="GO:0003735">
    <property type="term" value="F:structural constituent of ribosome"/>
    <property type="evidence" value="ECO:0007669"/>
    <property type="project" value="InterPro"/>
</dbReference>
<comment type="caution">
    <text evidence="5">The sequence shown here is derived from an EMBL/GenBank/DDBJ whole genome shotgun (WGS) entry which is preliminary data.</text>
</comment>
<dbReference type="SMART" id="SM01387">
    <property type="entry name" value="Ribosomal_S15"/>
    <property type="match status" value="1"/>
</dbReference>
<evidence type="ECO:0000313" key="6">
    <source>
        <dbReference type="Proteomes" id="UP000054937"/>
    </source>
</evidence>
<dbReference type="NCBIfam" id="TIGR00952">
    <property type="entry name" value="S15_bact"/>
    <property type="match status" value="1"/>
</dbReference>